<sequence>MELTVAQLAERIGAELADNTNAADQLIESVGPIKAAGAGDVTFVTSDKHKASLEKSLAGAVIVSERLEGFDKPQLI</sequence>
<dbReference type="InterPro" id="IPR020573">
    <property type="entry name" value="UDP_GlcNAc_AcTrfase_non-rep"/>
</dbReference>
<dbReference type="AlphaFoldDB" id="X1TBU9"/>
<comment type="caution">
    <text evidence="2">The sequence shown here is derived from an EMBL/GenBank/DDBJ whole genome shotgun (WGS) entry which is preliminary data.</text>
</comment>
<accession>X1TBU9</accession>
<evidence type="ECO:0000259" key="1">
    <source>
        <dbReference type="Pfam" id="PF04613"/>
    </source>
</evidence>
<gene>
    <name evidence="2" type="ORF">S12H4_25808</name>
</gene>
<organism evidence="2">
    <name type="scientific">marine sediment metagenome</name>
    <dbReference type="NCBI Taxonomy" id="412755"/>
    <lineage>
        <taxon>unclassified sequences</taxon>
        <taxon>metagenomes</taxon>
        <taxon>ecological metagenomes</taxon>
    </lineage>
</organism>
<dbReference type="GO" id="GO:0009245">
    <property type="term" value="P:lipid A biosynthetic process"/>
    <property type="evidence" value="ECO:0007669"/>
    <property type="project" value="InterPro"/>
</dbReference>
<feature type="non-terminal residue" evidence="2">
    <location>
        <position position="76"/>
    </location>
</feature>
<reference evidence="2" key="1">
    <citation type="journal article" date="2014" name="Front. Microbiol.">
        <title>High frequency of phylogenetically diverse reductive dehalogenase-homologous genes in deep subseafloor sedimentary metagenomes.</title>
        <authorList>
            <person name="Kawai M."/>
            <person name="Futagami T."/>
            <person name="Toyoda A."/>
            <person name="Takaki Y."/>
            <person name="Nishi S."/>
            <person name="Hori S."/>
            <person name="Arai W."/>
            <person name="Tsubouchi T."/>
            <person name="Morono Y."/>
            <person name="Uchiyama I."/>
            <person name="Ito T."/>
            <person name="Fujiyama A."/>
            <person name="Inagaki F."/>
            <person name="Takami H."/>
        </authorList>
    </citation>
    <scope>NUCLEOTIDE SEQUENCE</scope>
    <source>
        <strain evidence="2">Expedition CK06-06</strain>
    </source>
</reference>
<name>X1TBU9_9ZZZZ</name>
<evidence type="ECO:0000313" key="2">
    <source>
        <dbReference type="EMBL" id="GAI77474.1"/>
    </source>
</evidence>
<dbReference type="GO" id="GO:0016020">
    <property type="term" value="C:membrane"/>
    <property type="evidence" value="ECO:0007669"/>
    <property type="project" value="GOC"/>
</dbReference>
<dbReference type="Pfam" id="PF04613">
    <property type="entry name" value="LpxD"/>
    <property type="match status" value="1"/>
</dbReference>
<feature type="domain" description="UDP-3-O-[3-hydroxymyristoyl] glucosamine N-acyltransferase non-repeat region" evidence="1">
    <location>
        <begin position="24"/>
        <end position="73"/>
    </location>
</feature>
<dbReference type="GO" id="GO:0016747">
    <property type="term" value="F:acyltransferase activity, transferring groups other than amino-acyl groups"/>
    <property type="evidence" value="ECO:0007669"/>
    <property type="project" value="InterPro"/>
</dbReference>
<proteinExistence type="predicted"/>
<dbReference type="Gene3D" id="3.40.1390.10">
    <property type="entry name" value="MurE/MurF, N-terminal domain"/>
    <property type="match status" value="1"/>
</dbReference>
<dbReference type="EMBL" id="BARW01014583">
    <property type="protein sequence ID" value="GAI77474.1"/>
    <property type="molecule type" value="Genomic_DNA"/>
</dbReference>
<protein>
    <recommendedName>
        <fullName evidence="1">UDP-3-O-[3-hydroxymyristoyl] glucosamine N-acyltransferase non-repeat region domain-containing protein</fullName>
    </recommendedName>
</protein>